<dbReference type="RefSeq" id="WP_343906145.1">
    <property type="nucleotide sequence ID" value="NZ_BAAAJE010000002.1"/>
</dbReference>
<evidence type="ECO:0000313" key="2">
    <source>
        <dbReference type="Proteomes" id="UP001499979"/>
    </source>
</evidence>
<dbReference type="InterPro" id="IPR027417">
    <property type="entry name" value="P-loop_NTPase"/>
</dbReference>
<sequence>MAERVYLHIGLPKTGTTYLQGILWENRDQVLRDGVLLPGEGHRDHLWAALDLQGRKKLARRSPRAKGSWGRLRDELAAYDGTGLITHEFFCGASAAQAARAVAELAPAEVHLVVTARHTAGMLAAGWQEMVKNGGTEALEEIPHTKGPGSEFSWRTWDLHGVLKRWAATVPPERVHVLPMPGKGEPPDRHWRNFAGVVGLTSEYRLPDRPANQSLGAVQVELLRRVNAHLAAFRSPGDRGRWIRGYLAEKHLVAQGGERFGLPDELVEECRRRSERAVRMIRRKGFDVVGDVDSLLVPDDLPPQRAVSSVSDAELVDAAGDLVAVMLADVRELSGGTTRRRARRSARTSPTA</sequence>
<proteinExistence type="predicted"/>
<gene>
    <name evidence="1" type="ORF">GCM10009606_09640</name>
</gene>
<name>A0ABN1UB53_9ACTN</name>
<dbReference type="Gene3D" id="3.40.50.300">
    <property type="entry name" value="P-loop containing nucleotide triphosphate hydrolases"/>
    <property type="match status" value="1"/>
</dbReference>
<evidence type="ECO:0008006" key="3">
    <source>
        <dbReference type="Google" id="ProtNLM"/>
    </source>
</evidence>
<keyword evidence="2" id="KW-1185">Reference proteome</keyword>
<dbReference type="Proteomes" id="UP001499979">
    <property type="component" value="Unassembled WGS sequence"/>
</dbReference>
<accession>A0ABN1UB53</accession>
<protein>
    <recommendedName>
        <fullName evidence="3">Sulfotransferase family protein</fullName>
    </recommendedName>
</protein>
<dbReference type="SUPFAM" id="SSF52540">
    <property type="entry name" value="P-loop containing nucleoside triphosphate hydrolases"/>
    <property type="match status" value="1"/>
</dbReference>
<reference evidence="1 2" key="1">
    <citation type="journal article" date="2019" name="Int. J. Syst. Evol. Microbiol.">
        <title>The Global Catalogue of Microorganisms (GCM) 10K type strain sequencing project: providing services to taxonomists for standard genome sequencing and annotation.</title>
        <authorList>
            <consortium name="The Broad Institute Genomics Platform"/>
            <consortium name="The Broad Institute Genome Sequencing Center for Infectious Disease"/>
            <person name="Wu L."/>
            <person name="Ma J."/>
        </authorList>
    </citation>
    <scope>NUCLEOTIDE SEQUENCE [LARGE SCALE GENOMIC DNA]</scope>
    <source>
        <strain evidence="1 2">JCM 11813</strain>
    </source>
</reference>
<evidence type="ECO:0000313" key="1">
    <source>
        <dbReference type="EMBL" id="GAA1131604.1"/>
    </source>
</evidence>
<organism evidence="1 2">
    <name type="scientific">Nocardioides aquiterrae</name>
    <dbReference type="NCBI Taxonomy" id="203799"/>
    <lineage>
        <taxon>Bacteria</taxon>
        <taxon>Bacillati</taxon>
        <taxon>Actinomycetota</taxon>
        <taxon>Actinomycetes</taxon>
        <taxon>Propionibacteriales</taxon>
        <taxon>Nocardioidaceae</taxon>
        <taxon>Nocardioides</taxon>
    </lineage>
</organism>
<dbReference type="EMBL" id="BAAAJE010000002">
    <property type="protein sequence ID" value="GAA1131604.1"/>
    <property type="molecule type" value="Genomic_DNA"/>
</dbReference>
<comment type="caution">
    <text evidence="1">The sequence shown here is derived from an EMBL/GenBank/DDBJ whole genome shotgun (WGS) entry which is preliminary data.</text>
</comment>